<comment type="subcellular location">
    <subcellularLocation>
        <location evidence="7">Cytoplasm</location>
    </subcellularLocation>
</comment>
<evidence type="ECO:0000256" key="2">
    <source>
        <dbReference type="ARBA" id="ARBA00022723"/>
    </source>
</evidence>
<feature type="binding site" evidence="7">
    <location>
        <position position="70"/>
    </location>
    <ligand>
        <name>Fe(3+)</name>
        <dbReference type="ChEBI" id="CHEBI:29034"/>
    </ligand>
</feature>
<feature type="binding site" evidence="7">
    <location>
        <position position="135"/>
    </location>
    <ligand>
        <name>N-formimidoyl-L-glutamate</name>
        <dbReference type="ChEBI" id="CHEBI:58928"/>
    </ligand>
</feature>
<evidence type="ECO:0000256" key="4">
    <source>
        <dbReference type="ARBA" id="ARBA00022808"/>
    </source>
</evidence>
<dbReference type="InterPro" id="IPR011059">
    <property type="entry name" value="Metal-dep_hydrolase_composite"/>
</dbReference>
<evidence type="ECO:0000256" key="6">
    <source>
        <dbReference type="ARBA" id="ARBA00023004"/>
    </source>
</evidence>
<dbReference type="SUPFAM" id="SSF51338">
    <property type="entry name" value="Composite domain of metallo-dependent hydrolases"/>
    <property type="match status" value="1"/>
</dbReference>
<dbReference type="Gene3D" id="3.20.20.140">
    <property type="entry name" value="Metal-dependent hydrolases"/>
    <property type="match status" value="1"/>
</dbReference>
<feature type="binding site" evidence="7">
    <location>
        <position position="162"/>
    </location>
    <ligand>
        <name>4-imidazolone-5-propanoate</name>
        <dbReference type="ChEBI" id="CHEBI:77893"/>
    </ligand>
</feature>
<comment type="cofactor">
    <cofactor evidence="7">
        <name>Zn(2+)</name>
        <dbReference type="ChEBI" id="CHEBI:29105"/>
    </cofactor>
    <cofactor evidence="7">
        <name>Fe(3+)</name>
        <dbReference type="ChEBI" id="CHEBI:29034"/>
    </cofactor>
    <text evidence="7">Binds 1 zinc or iron ion per subunit.</text>
</comment>
<dbReference type="RefSeq" id="WP_166289754.1">
    <property type="nucleotide sequence ID" value="NZ_CP049863.1"/>
</dbReference>
<sequence>MTSTLIDNIGELTTNDDTVGSGGRLRDAAVVIEGERVVWVGPSKEAPAGDERVDAGGRAVLPGWVDSHTHMVFAGDRTAEFEARMAGEAYAAGGINVTVEATRAASDAELAANLARLVGEARRGGTTTMETKTGYGLTVDDEVRAAKLAGDHVDAVTFLGAHVVPAGEDPDAYLSLVTGPMLSAVAPHVSAVDVFCETGAFDEASTRRVLETARASGLATRVHGNQLGHGPGAQLAVEYGSLSVDHLGFLTPADIEALAGSWNGEGTRGTVATVLPACDLSTRMPLAPARDLLDAGAILAIASNCNPGTSYTSSMGFCVATAVLQMGLTIQEAVLAATLGGAIALGMHEDGWLDPRGITQAAVGRIAPGSRADLQLLEAPSVTHLAYRPGMPLTSAVWRAGLKVL</sequence>
<feature type="binding site" evidence="7">
    <location>
        <position position="77"/>
    </location>
    <ligand>
        <name>4-imidazolone-5-propanoate</name>
        <dbReference type="ChEBI" id="CHEBI:77893"/>
    </ligand>
</feature>
<gene>
    <name evidence="7" type="primary">hutI</name>
    <name evidence="9" type="ORF">G7068_04975</name>
</gene>
<feature type="binding site" evidence="7">
    <location>
        <position position="68"/>
    </location>
    <ligand>
        <name>Fe(3+)</name>
        <dbReference type="ChEBI" id="CHEBI:29034"/>
    </ligand>
</feature>
<dbReference type="NCBIfam" id="TIGR01224">
    <property type="entry name" value="hutI"/>
    <property type="match status" value="1"/>
</dbReference>
<dbReference type="InterPro" id="IPR006680">
    <property type="entry name" value="Amidohydro-rel"/>
</dbReference>
<keyword evidence="6 7" id="KW-0408">Iron</keyword>
<dbReference type="SUPFAM" id="SSF51556">
    <property type="entry name" value="Metallo-dependent hydrolases"/>
    <property type="match status" value="1"/>
</dbReference>
<evidence type="ECO:0000313" key="9">
    <source>
        <dbReference type="EMBL" id="QIK62634.1"/>
    </source>
</evidence>
<comment type="catalytic activity">
    <reaction evidence="7">
        <text>4-imidazolone-5-propanoate + H2O = N-formimidoyl-L-glutamate</text>
        <dbReference type="Rhea" id="RHEA:23660"/>
        <dbReference type="ChEBI" id="CHEBI:15377"/>
        <dbReference type="ChEBI" id="CHEBI:58928"/>
        <dbReference type="ChEBI" id="CHEBI:77893"/>
        <dbReference type="EC" id="3.5.2.7"/>
    </reaction>
</comment>
<reference evidence="9 10" key="1">
    <citation type="submission" date="2020-03" db="EMBL/GenBank/DDBJ databases">
        <title>Leucobacter sp. nov., isolated from beetles.</title>
        <authorList>
            <person name="Hyun D.-W."/>
            <person name="Bae J.-W."/>
        </authorList>
    </citation>
    <scope>NUCLEOTIDE SEQUENCE [LARGE SCALE GENOMIC DNA]</scope>
    <source>
        <strain evidence="9 10">HDW9C</strain>
    </source>
</reference>
<dbReference type="HAMAP" id="MF_00372">
    <property type="entry name" value="HutI"/>
    <property type="match status" value="1"/>
</dbReference>
<dbReference type="GO" id="GO:0005506">
    <property type="term" value="F:iron ion binding"/>
    <property type="evidence" value="ECO:0007669"/>
    <property type="project" value="UniProtKB-UniRule"/>
</dbReference>
<keyword evidence="3 7" id="KW-0378">Hydrolase</keyword>
<feature type="binding site" evidence="7">
    <location>
        <position position="306"/>
    </location>
    <ligand>
        <name>N-formimidoyl-L-glutamate</name>
        <dbReference type="ChEBI" id="CHEBI:58928"/>
    </ligand>
</feature>
<feature type="binding site" evidence="7">
    <location>
        <position position="68"/>
    </location>
    <ligand>
        <name>Zn(2+)</name>
        <dbReference type="ChEBI" id="CHEBI:29105"/>
    </ligand>
</feature>
<dbReference type="PANTHER" id="PTHR42752">
    <property type="entry name" value="IMIDAZOLONEPROPIONASE"/>
    <property type="match status" value="1"/>
</dbReference>
<feature type="domain" description="Amidohydrolase-related" evidence="8">
    <location>
        <begin position="60"/>
        <end position="379"/>
    </location>
</feature>
<dbReference type="EMBL" id="CP049863">
    <property type="protein sequence ID" value="QIK62634.1"/>
    <property type="molecule type" value="Genomic_DNA"/>
</dbReference>
<organism evidence="9 10">
    <name type="scientific">Leucobacter viscericola</name>
    <dbReference type="NCBI Taxonomy" id="2714935"/>
    <lineage>
        <taxon>Bacteria</taxon>
        <taxon>Bacillati</taxon>
        <taxon>Actinomycetota</taxon>
        <taxon>Actinomycetes</taxon>
        <taxon>Micrococcales</taxon>
        <taxon>Microbacteriaceae</taxon>
        <taxon>Leucobacter</taxon>
    </lineage>
</organism>
<keyword evidence="4 7" id="KW-0369">Histidine metabolism</keyword>
<feature type="binding site" evidence="7">
    <location>
        <position position="226"/>
    </location>
    <ligand>
        <name>4-imidazolone-5-propanoate</name>
        <dbReference type="ChEBI" id="CHEBI:77893"/>
    </ligand>
</feature>
<dbReference type="InterPro" id="IPR032466">
    <property type="entry name" value="Metal_Hydrolase"/>
</dbReference>
<feature type="binding site" evidence="7">
    <location>
        <position position="70"/>
    </location>
    <ligand>
        <name>Zn(2+)</name>
        <dbReference type="ChEBI" id="CHEBI:29105"/>
    </ligand>
</feature>
<evidence type="ECO:0000256" key="3">
    <source>
        <dbReference type="ARBA" id="ARBA00022801"/>
    </source>
</evidence>
<evidence type="ECO:0000256" key="7">
    <source>
        <dbReference type="HAMAP-Rule" id="MF_00372"/>
    </source>
</evidence>
<feature type="binding site" evidence="7">
    <location>
        <position position="309"/>
    </location>
    <ligand>
        <name>4-imidazolone-5-propanoate</name>
        <dbReference type="ChEBI" id="CHEBI:77893"/>
    </ligand>
</feature>
<feature type="binding site" evidence="7">
    <location>
        <position position="304"/>
    </location>
    <ligand>
        <name>Fe(3+)</name>
        <dbReference type="ChEBI" id="CHEBI:29034"/>
    </ligand>
</feature>
<evidence type="ECO:0000259" key="8">
    <source>
        <dbReference type="Pfam" id="PF01979"/>
    </source>
</evidence>
<protein>
    <recommendedName>
        <fullName evidence="1 7">Imidazolonepropionase</fullName>
        <ecNumber evidence="1 7">3.5.2.7</ecNumber>
    </recommendedName>
    <alternativeName>
        <fullName evidence="7">Imidazolone-5-propionate hydrolase</fullName>
    </alternativeName>
</protein>
<feature type="binding site" evidence="7">
    <location>
        <position position="223"/>
    </location>
    <ligand>
        <name>Fe(3+)</name>
        <dbReference type="ChEBI" id="CHEBI:29034"/>
    </ligand>
</feature>
<evidence type="ECO:0000313" key="10">
    <source>
        <dbReference type="Proteomes" id="UP000502677"/>
    </source>
</evidence>
<keyword evidence="2 7" id="KW-0479">Metal-binding</keyword>
<feature type="binding site" evidence="7">
    <location>
        <position position="135"/>
    </location>
    <ligand>
        <name>4-imidazolone-5-propanoate</name>
        <dbReference type="ChEBI" id="CHEBI:77893"/>
    </ligand>
</feature>
<dbReference type="GO" id="GO:0019556">
    <property type="term" value="P:L-histidine catabolic process to glutamate and formamide"/>
    <property type="evidence" value="ECO:0007669"/>
    <property type="project" value="UniProtKB-UniRule"/>
</dbReference>
<dbReference type="GO" id="GO:0019557">
    <property type="term" value="P:L-histidine catabolic process to glutamate and formate"/>
    <property type="evidence" value="ECO:0007669"/>
    <property type="project" value="UniProtKB-UniPathway"/>
</dbReference>
<dbReference type="UniPathway" id="UPA00379">
    <property type="reaction ID" value="UER00551"/>
</dbReference>
<comment type="similarity">
    <text evidence="7">Belongs to the metallo-dependent hydrolases superfamily. HutI family.</text>
</comment>
<evidence type="ECO:0000256" key="5">
    <source>
        <dbReference type="ARBA" id="ARBA00022833"/>
    </source>
</evidence>
<accession>A0A6G7XDG2</accession>
<dbReference type="EC" id="3.5.2.7" evidence="1 7"/>
<comment type="function">
    <text evidence="7">Catalyzes the hydrolytic cleavage of the carbon-nitrogen bond in imidazolone-5-propanoate to yield N-formimidoyl-L-glutamate. It is the third step in the universal histidine degradation pathway.</text>
</comment>
<keyword evidence="10" id="KW-1185">Reference proteome</keyword>
<keyword evidence="7" id="KW-0963">Cytoplasm</keyword>
<dbReference type="GO" id="GO:0008270">
    <property type="term" value="F:zinc ion binding"/>
    <property type="evidence" value="ECO:0007669"/>
    <property type="project" value="UniProtKB-UniRule"/>
</dbReference>
<keyword evidence="5 7" id="KW-0862">Zinc</keyword>
<dbReference type="GO" id="GO:0050480">
    <property type="term" value="F:imidazolonepropionase activity"/>
    <property type="evidence" value="ECO:0007669"/>
    <property type="project" value="UniProtKB-UniRule"/>
</dbReference>
<feature type="binding site" evidence="7">
    <location>
        <position position="223"/>
    </location>
    <ligand>
        <name>Zn(2+)</name>
        <dbReference type="ChEBI" id="CHEBI:29105"/>
    </ligand>
</feature>
<dbReference type="KEGG" id="lvi:G7068_04975"/>
<feature type="binding site" evidence="7">
    <location>
        <position position="308"/>
    </location>
    <ligand>
        <name>N-formimidoyl-L-glutamate</name>
        <dbReference type="ChEBI" id="CHEBI:58928"/>
    </ligand>
</feature>
<dbReference type="AlphaFoldDB" id="A0A6G7XDG2"/>
<feature type="binding site" evidence="7">
    <location>
        <position position="304"/>
    </location>
    <ligand>
        <name>Zn(2+)</name>
        <dbReference type="ChEBI" id="CHEBI:29105"/>
    </ligand>
</feature>
<name>A0A6G7XDG2_9MICO</name>
<evidence type="ECO:0000256" key="1">
    <source>
        <dbReference type="ARBA" id="ARBA00012864"/>
    </source>
</evidence>
<proteinExistence type="inferred from homology"/>
<comment type="pathway">
    <text evidence="7">Amino-acid degradation; L-histidine degradation into L-glutamate; N-formimidoyl-L-glutamate from L-histidine: step 3/3.</text>
</comment>
<dbReference type="InterPro" id="IPR005920">
    <property type="entry name" value="HutI"/>
</dbReference>
<dbReference type="Gene3D" id="2.30.40.10">
    <property type="entry name" value="Urease, subunit C, domain 1"/>
    <property type="match status" value="1"/>
</dbReference>
<dbReference type="Pfam" id="PF01979">
    <property type="entry name" value="Amidohydro_1"/>
    <property type="match status" value="1"/>
</dbReference>
<dbReference type="GO" id="GO:0005737">
    <property type="term" value="C:cytoplasm"/>
    <property type="evidence" value="ECO:0007669"/>
    <property type="project" value="UniProtKB-SubCell"/>
</dbReference>
<dbReference type="PANTHER" id="PTHR42752:SF1">
    <property type="entry name" value="IMIDAZOLONEPROPIONASE-RELATED"/>
    <property type="match status" value="1"/>
</dbReference>
<dbReference type="Proteomes" id="UP000502677">
    <property type="component" value="Chromosome"/>
</dbReference>